<proteinExistence type="predicted"/>
<gene>
    <name evidence="1" type="ORF">C0Q70_01107</name>
</gene>
<evidence type="ECO:0000313" key="2">
    <source>
        <dbReference type="Proteomes" id="UP000245119"/>
    </source>
</evidence>
<reference evidence="1 2" key="1">
    <citation type="submission" date="2018-04" db="EMBL/GenBank/DDBJ databases">
        <title>The genome of golden apple snail Pomacea canaliculata provides insight into stress tolerance and invasive adaptation.</title>
        <authorList>
            <person name="Liu C."/>
            <person name="Liu B."/>
            <person name="Ren Y."/>
            <person name="Zhang Y."/>
            <person name="Wang H."/>
            <person name="Li S."/>
            <person name="Jiang F."/>
            <person name="Yin L."/>
            <person name="Zhang G."/>
            <person name="Qian W."/>
            <person name="Fan W."/>
        </authorList>
    </citation>
    <scope>NUCLEOTIDE SEQUENCE [LARGE SCALE GENOMIC DNA]</scope>
    <source>
        <strain evidence="1">SZHN2017</strain>
        <tissue evidence="1">Muscle</tissue>
    </source>
</reference>
<dbReference type="Proteomes" id="UP000245119">
    <property type="component" value="Linkage Group LG1"/>
</dbReference>
<protein>
    <submittedName>
        <fullName evidence="1">Uncharacterized protein</fullName>
    </submittedName>
</protein>
<name>A0A2T7PYI6_POMCA</name>
<keyword evidence="2" id="KW-1185">Reference proteome</keyword>
<sequence length="70" mass="7383">MAVTARGVVATPHAHTPAAIAGQLVQLATEATSPRMQNGFRDEDAEKSGIVTCEPMSVYPSGKYLLRGVK</sequence>
<organism evidence="1 2">
    <name type="scientific">Pomacea canaliculata</name>
    <name type="common">Golden apple snail</name>
    <dbReference type="NCBI Taxonomy" id="400727"/>
    <lineage>
        <taxon>Eukaryota</taxon>
        <taxon>Metazoa</taxon>
        <taxon>Spiralia</taxon>
        <taxon>Lophotrochozoa</taxon>
        <taxon>Mollusca</taxon>
        <taxon>Gastropoda</taxon>
        <taxon>Caenogastropoda</taxon>
        <taxon>Architaenioglossa</taxon>
        <taxon>Ampullarioidea</taxon>
        <taxon>Ampullariidae</taxon>
        <taxon>Pomacea</taxon>
    </lineage>
</organism>
<dbReference type="EMBL" id="PZQS01000001">
    <property type="protein sequence ID" value="PVD38492.1"/>
    <property type="molecule type" value="Genomic_DNA"/>
</dbReference>
<accession>A0A2T7PYI6</accession>
<comment type="caution">
    <text evidence="1">The sequence shown here is derived from an EMBL/GenBank/DDBJ whole genome shotgun (WGS) entry which is preliminary data.</text>
</comment>
<evidence type="ECO:0000313" key="1">
    <source>
        <dbReference type="EMBL" id="PVD38492.1"/>
    </source>
</evidence>
<dbReference type="AlphaFoldDB" id="A0A2T7PYI6"/>